<proteinExistence type="predicted"/>
<accession>A0A9D4S5X0</accession>
<reference evidence="1" key="1">
    <citation type="journal article" date="2019" name="bioRxiv">
        <title>The Genome of the Zebra Mussel, Dreissena polymorpha: A Resource for Invasive Species Research.</title>
        <authorList>
            <person name="McCartney M.A."/>
            <person name="Auch B."/>
            <person name="Kono T."/>
            <person name="Mallez S."/>
            <person name="Zhang Y."/>
            <person name="Obille A."/>
            <person name="Becker A."/>
            <person name="Abrahante J.E."/>
            <person name="Garbe J."/>
            <person name="Badalamenti J.P."/>
            <person name="Herman A."/>
            <person name="Mangelson H."/>
            <person name="Liachko I."/>
            <person name="Sullivan S."/>
            <person name="Sone E.D."/>
            <person name="Koren S."/>
            <person name="Silverstein K.A.T."/>
            <person name="Beckman K.B."/>
            <person name="Gohl D.M."/>
        </authorList>
    </citation>
    <scope>NUCLEOTIDE SEQUENCE</scope>
    <source>
        <strain evidence="1">Duluth1</strain>
        <tissue evidence="1">Whole animal</tissue>
    </source>
</reference>
<evidence type="ECO:0000313" key="1">
    <source>
        <dbReference type="EMBL" id="KAH3893759.1"/>
    </source>
</evidence>
<keyword evidence="2" id="KW-1185">Reference proteome</keyword>
<dbReference type="AlphaFoldDB" id="A0A9D4S5X0"/>
<comment type="caution">
    <text evidence="1">The sequence shown here is derived from an EMBL/GenBank/DDBJ whole genome shotgun (WGS) entry which is preliminary data.</text>
</comment>
<dbReference type="Proteomes" id="UP000828390">
    <property type="component" value="Unassembled WGS sequence"/>
</dbReference>
<dbReference type="EMBL" id="JAIWYP010000001">
    <property type="protein sequence ID" value="KAH3893759.1"/>
    <property type="molecule type" value="Genomic_DNA"/>
</dbReference>
<sequence length="108" mass="12789">MWPYTFSQLRVQLQSTERYGRYGSTERYGYTFSRMAVEWQCNLSNVQLQSNEIYEYNSIGLIIYGSNERYGYNFSQIKRNGYNLSQMRVQPQSNKKYGRYGIGSETPV</sequence>
<name>A0A9D4S5X0_DREPO</name>
<gene>
    <name evidence="1" type="ORF">DPMN_017909</name>
</gene>
<reference evidence="1" key="2">
    <citation type="submission" date="2020-11" db="EMBL/GenBank/DDBJ databases">
        <authorList>
            <person name="McCartney M.A."/>
            <person name="Auch B."/>
            <person name="Kono T."/>
            <person name="Mallez S."/>
            <person name="Becker A."/>
            <person name="Gohl D.M."/>
            <person name="Silverstein K.A.T."/>
            <person name="Koren S."/>
            <person name="Bechman K.B."/>
            <person name="Herman A."/>
            <person name="Abrahante J.E."/>
            <person name="Garbe J."/>
        </authorList>
    </citation>
    <scope>NUCLEOTIDE SEQUENCE</scope>
    <source>
        <strain evidence="1">Duluth1</strain>
        <tissue evidence="1">Whole animal</tissue>
    </source>
</reference>
<protein>
    <submittedName>
        <fullName evidence="1">Uncharacterized protein</fullName>
    </submittedName>
</protein>
<evidence type="ECO:0000313" key="2">
    <source>
        <dbReference type="Proteomes" id="UP000828390"/>
    </source>
</evidence>
<organism evidence="1 2">
    <name type="scientific">Dreissena polymorpha</name>
    <name type="common">Zebra mussel</name>
    <name type="synonym">Mytilus polymorpha</name>
    <dbReference type="NCBI Taxonomy" id="45954"/>
    <lineage>
        <taxon>Eukaryota</taxon>
        <taxon>Metazoa</taxon>
        <taxon>Spiralia</taxon>
        <taxon>Lophotrochozoa</taxon>
        <taxon>Mollusca</taxon>
        <taxon>Bivalvia</taxon>
        <taxon>Autobranchia</taxon>
        <taxon>Heteroconchia</taxon>
        <taxon>Euheterodonta</taxon>
        <taxon>Imparidentia</taxon>
        <taxon>Neoheterodontei</taxon>
        <taxon>Myida</taxon>
        <taxon>Dreissenoidea</taxon>
        <taxon>Dreissenidae</taxon>
        <taxon>Dreissena</taxon>
    </lineage>
</organism>